<dbReference type="RefSeq" id="WP_197115094.1">
    <property type="nucleotide sequence ID" value="NZ_JACBXQ010000002.1"/>
</dbReference>
<dbReference type="PANTHER" id="PTHR46211">
    <property type="entry name" value="GLYCEROPHOSPHORYL DIESTER PHOSPHODIESTERASE"/>
    <property type="match status" value="1"/>
</dbReference>
<dbReference type="SUPFAM" id="SSF51695">
    <property type="entry name" value="PLC-like phosphodiesterases"/>
    <property type="match status" value="1"/>
</dbReference>
<reference evidence="2 3" key="1">
    <citation type="submission" date="2020-07" db="EMBL/GenBank/DDBJ databases">
        <title>Facklamia lactis sp. nov., isolated from raw milk.</title>
        <authorList>
            <person name="Doll E.V."/>
            <person name="Huptas C."/>
            <person name="Staib L."/>
            <person name="Wenning M."/>
            <person name="Scherer S."/>
        </authorList>
    </citation>
    <scope>NUCLEOTIDE SEQUENCE [LARGE SCALE GENOMIC DNA]</scope>
    <source>
        <strain evidence="2 3">DSM 111018</strain>
    </source>
</reference>
<sequence>MTIISAHRGFSAKFPENTLIAFQKAIEVGADSIEIDVHLTKDNIPVICHDERINRTSDGEGYIKDFTVEELKQFNFCISFSDYLEWAEKDDQYIRIMTLEELLIWSLNHNFILNIELKNNVLAYKGLEETVVKLINQYQLHKRVLISSFNHYSLQKVKQLDKNIKVGAIEFSNIINPGDYCHKNGIDYYHPNYESIDENNIQNCFDNNIQIVSGVVDSPERIKDLLALNLYIITTNQPELAYSIREFNRTID</sequence>
<evidence type="ECO:0000313" key="3">
    <source>
        <dbReference type="Proteomes" id="UP000721415"/>
    </source>
</evidence>
<evidence type="ECO:0000259" key="1">
    <source>
        <dbReference type="PROSITE" id="PS51704"/>
    </source>
</evidence>
<dbReference type="EMBL" id="JACBXQ010000002">
    <property type="protein sequence ID" value="MBG9986181.1"/>
    <property type="molecule type" value="Genomic_DNA"/>
</dbReference>
<keyword evidence="3" id="KW-1185">Reference proteome</keyword>
<evidence type="ECO:0000313" key="2">
    <source>
        <dbReference type="EMBL" id="MBG9986181.1"/>
    </source>
</evidence>
<dbReference type="PROSITE" id="PS51704">
    <property type="entry name" value="GP_PDE"/>
    <property type="match status" value="1"/>
</dbReference>
<name>A0ABS0LPU6_9LACT</name>
<dbReference type="PANTHER" id="PTHR46211:SF1">
    <property type="entry name" value="GLYCEROPHOSPHODIESTER PHOSPHODIESTERASE, CYTOPLASMIC"/>
    <property type="match status" value="1"/>
</dbReference>
<dbReference type="Gene3D" id="3.20.20.190">
    <property type="entry name" value="Phosphatidylinositol (PI) phosphodiesterase"/>
    <property type="match status" value="1"/>
</dbReference>
<gene>
    <name evidence="2" type="ORF">HZY91_04645</name>
</gene>
<dbReference type="Proteomes" id="UP000721415">
    <property type="component" value="Unassembled WGS sequence"/>
</dbReference>
<feature type="domain" description="GP-PDE" evidence="1">
    <location>
        <begin position="2"/>
        <end position="245"/>
    </location>
</feature>
<organism evidence="2 3">
    <name type="scientific">Facklamia lactis</name>
    <dbReference type="NCBI Taxonomy" id="2749967"/>
    <lineage>
        <taxon>Bacteria</taxon>
        <taxon>Bacillati</taxon>
        <taxon>Bacillota</taxon>
        <taxon>Bacilli</taxon>
        <taxon>Lactobacillales</taxon>
        <taxon>Aerococcaceae</taxon>
        <taxon>Facklamia</taxon>
    </lineage>
</organism>
<dbReference type="Pfam" id="PF03009">
    <property type="entry name" value="GDPD"/>
    <property type="match status" value="1"/>
</dbReference>
<dbReference type="InterPro" id="IPR030395">
    <property type="entry name" value="GP_PDE_dom"/>
</dbReference>
<protein>
    <submittedName>
        <fullName evidence="2">Glycerophosphodiester phosphodiesterase</fullName>
    </submittedName>
</protein>
<comment type="caution">
    <text evidence="2">The sequence shown here is derived from an EMBL/GenBank/DDBJ whole genome shotgun (WGS) entry which is preliminary data.</text>
</comment>
<proteinExistence type="predicted"/>
<accession>A0ABS0LPU6</accession>
<dbReference type="InterPro" id="IPR017946">
    <property type="entry name" value="PLC-like_Pdiesterase_TIM-brl"/>
</dbReference>